<accession>G3GWF0</accession>
<protein>
    <submittedName>
        <fullName evidence="1">Uncharacterized protein</fullName>
    </submittedName>
</protein>
<evidence type="ECO:0000313" key="2">
    <source>
        <dbReference type="Proteomes" id="UP000001075"/>
    </source>
</evidence>
<reference evidence="2" key="1">
    <citation type="journal article" date="2011" name="Nat. Biotechnol.">
        <title>The genomic sequence of the Chinese hamster ovary (CHO)-K1 cell line.</title>
        <authorList>
            <person name="Xu X."/>
            <person name="Nagarajan H."/>
            <person name="Lewis N.E."/>
            <person name="Pan S."/>
            <person name="Cai Z."/>
            <person name="Liu X."/>
            <person name="Chen W."/>
            <person name="Xie M."/>
            <person name="Wang W."/>
            <person name="Hammond S."/>
            <person name="Andersen M.R."/>
            <person name="Neff N."/>
            <person name="Passarelli B."/>
            <person name="Koh W."/>
            <person name="Fan H.C."/>
            <person name="Wang J."/>
            <person name="Gui Y."/>
            <person name="Lee K.H."/>
            <person name="Betenbaugh M.J."/>
            <person name="Quake S.R."/>
            <person name="Famili I."/>
            <person name="Palsson B.O."/>
            <person name="Wang J."/>
        </authorList>
    </citation>
    <scope>NUCLEOTIDE SEQUENCE [LARGE SCALE GENOMIC DNA]</scope>
    <source>
        <strain evidence="2">CHO K1 cell line</strain>
    </source>
</reference>
<dbReference type="InParanoid" id="G3GWF0"/>
<dbReference type="AlphaFoldDB" id="G3GWF0"/>
<gene>
    <name evidence="1" type="ORF">I79_002070</name>
</gene>
<name>G3GWF0_CRIGR</name>
<sequence>MLTQGSAEQLLLSSAAASCMGKESRGLLPTQLPDKLQEPQGLGSVLWRLLPLECSTLSRSGGL</sequence>
<evidence type="ECO:0000313" key="1">
    <source>
        <dbReference type="EMBL" id="EGV91629.1"/>
    </source>
</evidence>
<organism evidence="1 2">
    <name type="scientific">Cricetulus griseus</name>
    <name type="common">Chinese hamster</name>
    <name type="synonym">Cricetulus barabensis griseus</name>
    <dbReference type="NCBI Taxonomy" id="10029"/>
    <lineage>
        <taxon>Eukaryota</taxon>
        <taxon>Metazoa</taxon>
        <taxon>Chordata</taxon>
        <taxon>Craniata</taxon>
        <taxon>Vertebrata</taxon>
        <taxon>Euteleostomi</taxon>
        <taxon>Mammalia</taxon>
        <taxon>Eutheria</taxon>
        <taxon>Euarchontoglires</taxon>
        <taxon>Glires</taxon>
        <taxon>Rodentia</taxon>
        <taxon>Myomorpha</taxon>
        <taxon>Muroidea</taxon>
        <taxon>Cricetidae</taxon>
        <taxon>Cricetinae</taxon>
        <taxon>Cricetulus</taxon>
    </lineage>
</organism>
<dbReference type="EMBL" id="JH000050">
    <property type="protein sequence ID" value="EGV91629.1"/>
    <property type="molecule type" value="Genomic_DNA"/>
</dbReference>
<proteinExistence type="predicted"/>
<dbReference type="Proteomes" id="UP000001075">
    <property type="component" value="Unassembled WGS sequence"/>
</dbReference>